<evidence type="ECO:0000313" key="2">
    <source>
        <dbReference type="EMBL" id="MEJ2886629.1"/>
    </source>
</evidence>
<gene>
    <name evidence="2" type="ORF">WCD41_09230</name>
</gene>
<protein>
    <submittedName>
        <fullName evidence="2">Class I SAM-dependent methyltransferase</fullName>
        <ecNumber evidence="2">2.1.1.-</ecNumber>
    </submittedName>
</protein>
<proteinExistence type="predicted"/>
<comment type="caution">
    <text evidence="2">The sequence shown here is derived from an EMBL/GenBank/DDBJ whole genome shotgun (WGS) entry which is preliminary data.</text>
</comment>
<dbReference type="PANTHER" id="PTHR43861:SF3">
    <property type="entry name" value="PUTATIVE (AFU_ORTHOLOGUE AFUA_2G14390)-RELATED"/>
    <property type="match status" value="1"/>
</dbReference>
<accession>A0ABU8N593</accession>
<reference evidence="2 3" key="1">
    <citation type="submission" date="2024-03" db="EMBL/GenBank/DDBJ databases">
        <title>Actinomycetospora sp. OC33-EN06, a novel actinomycete isolated from wild orchid (Aerides multiflora).</title>
        <authorList>
            <person name="Suriyachadkun C."/>
        </authorList>
    </citation>
    <scope>NUCLEOTIDE SEQUENCE [LARGE SCALE GENOMIC DNA]</scope>
    <source>
        <strain evidence="2 3">OC33-EN06</strain>
    </source>
</reference>
<sequence length="231" mass="25308">MNPEHTTYDEEYYRSNGQADDRPALRFYTRLVRRYADAGPYLDFGCGTGHLVRRLSGLGAASGFEVSGYSAATARRHAPGCAVYTDTADLPSASFGALTAIHVLEHLTDEVAADTMATWRRVLRPGGHALVVMPDPAGRGRRLAGEAWMGFADPTHINLKPHADWRAFLTDHGFTVEREGSDGLWDVPYSRLPKLLDAGLHAVPAFVQFLAGRMLLRPGSGESSLFVIRRP</sequence>
<dbReference type="Proteomes" id="UP001370100">
    <property type="component" value="Unassembled WGS sequence"/>
</dbReference>
<dbReference type="CDD" id="cd02440">
    <property type="entry name" value="AdoMet_MTases"/>
    <property type="match status" value="1"/>
</dbReference>
<keyword evidence="3" id="KW-1185">Reference proteome</keyword>
<dbReference type="InterPro" id="IPR029063">
    <property type="entry name" value="SAM-dependent_MTases_sf"/>
</dbReference>
<evidence type="ECO:0000313" key="3">
    <source>
        <dbReference type="Proteomes" id="UP001370100"/>
    </source>
</evidence>
<dbReference type="GO" id="GO:0008168">
    <property type="term" value="F:methyltransferase activity"/>
    <property type="evidence" value="ECO:0007669"/>
    <property type="project" value="UniProtKB-KW"/>
</dbReference>
<dbReference type="SUPFAM" id="SSF53335">
    <property type="entry name" value="S-adenosyl-L-methionine-dependent methyltransferases"/>
    <property type="match status" value="1"/>
</dbReference>
<evidence type="ECO:0000256" key="1">
    <source>
        <dbReference type="ARBA" id="ARBA00022679"/>
    </source>
</evidence>
<name>A0ABU8N593_9PSEU</name>
<organism evidence="2 3">
    <name type="scientific">Actinomycetospora aeridis</name>
    <dbReference type="NCBI Taxonomy" id="3129231"/>
    <lineage>
        <taxon>Bacteria</taxon>
        <taxon>Bacillati</taxon>
        <taxon>Actinomycetota</taxon>
        <taxon>Actinomycetes</taxon>
        <taxon>Pseudonocardiales</taxon>
        <taxon>Pseudonocardiaceae</taxon>
        <taxon>Actinomycetospora</taxon>
    </lineage>
</organism>
<dbReference type="RefSeq" id="WP_337713103.1">
    <property type="nucleotide sequence ID" value="NZ_JBBEGL010000002.1"/>
</dbReference>
<dbReference type="PANTHER" id="PTHR43861">
    <property type="entry name" value="TRANS-ACONITATE 2-METHYLTRANSFERASE-RELATED"/>
    <property type="match status" value="1"/>
</dbReference>
<dbReference type="Pfam" id="PF13489">
    <property type="entry name" value="Methyltransf_23"/>
    <property type="match status" value="1"/>
</dbReference>
<dbReference type="EMBL" id="JBBEGL010000002">
    <property type="protein sequence ID" value="MEJ2886629.1"/>
    <property type="molecule type" value="Genomic_DNA"/>
</dbReference>
<keyword evidence="2" id="KW-0489">Methyltransferase</keyword>
<dbReference type="GO" id="GO:0032259">
    <property type="term" value="P:methylation"/>
    <property type="evidence" value="ECO:0007669"/>
    <property type="project" value="UniProtKB-KW"/>
</dbReference>
<keyword evidence="1 2" id="KW-0808">Transferase</keyword>
<dbReference type="Gene3D" id="3.40.50.150">
    <property type="entry name" value="Vaccinia Virus protein VP39"/>
    <property type="match status" value="1"/>
</dbReference>
<dbReference type="EC" id="2.1.1.-" evidence="2"/>